<evidence type="ECO:0000313" key="7">
    <source>
        <dbReference type="EMBL" id="TQS40121.1"/>
    </source>
</evidence>
<dbReference type="PANTHER" id="PTHR11552">
    <property type="entry name" value="GLUCOSE-METHANOL-CHOLINE GMC OXIDOREDUCTASE"/>
    <property type="match status" value="1"/>
</dbReference>
<evidence type="ECO:0000313" key="8">
    <source>
        <dbReference type="Proteomes" id="UP000317982"/>
    </source>
</evidence>
<dbReference type="SUPFAM" id="SSF51905">
    <property type="entry name" value="FAD/NAD(P)-binding domain"/>
    <property type="match status" value="1"/>
</dbReference>
<dbReference type="Proteomes" id="UP000317982">
    <property type="component" value="Unassembled WGS sequence"/>
</dbReference>
<evidence type="ECO:0000256" key="2">
    <source>
        <dbReference type="ARBA" id="ARBA00010790"/>
    </source>
</evidence>
<accession>A0A545AFR9</accession>
<proteinExistence type="inferred from homology"/>
<feature type="binding site" evidence="5">
    <location>
        <position position="215"/>
    </location>
    <ligand>
        <name>FAD</name>
        <dbReference type="ChEBI" id="CHEBI:57692"/>
    </ligand>
</feature>
<evidence type="ECO:0000256" key="5">
    <source>
        <dbReference type="PIRSR" id="PIRSR000137-2"/>
    </source>
</evidence>
<dbReference type="OrthoDB" id="9785276at2"/>
<comment type="similarity">
    <text evidence="2">Belongs to the GMC oxidoreductase family.</text>
</comment>
<gene>
    <name evidence="7" type="ORF">FL583_36495</name>
</gene>
<dbReference type="PANTHER" id="PTHR11552:SF147">
    <property type="entry name" value="CHOLINE DEHYDROGENASE, MITOCHONDRIAL"/>
    <property type="match status" value="1"/>
</dbReference>
<dbReference type="AlphaFoldDB" id="A0A545AFR9"/>
<keyword evidence="4 5" id="KW-0274">FAD</keyword>
<dbReference type="FunCoup" id="A0A545AFR9">
    <property type="interactions" value="97"/>
</dbReference>
<keyword evidence="8" id="KW-1185">Reference proteome</keyword>
<dbReference type="Pfam" id="PF05199">
    <property type="entry name" value="GMC_oxred_C"/>
    <property type="match status" value="1"/>
</dbReference>
<dbReference type="Pfam" id="PF00732">
    <property type="entry name" value="GMC_oxred_N"/>
    <property type="match status" value="1"/>
</dbReference>
<keyword evidence="3" id="KW-0285">Flavoprotein</keyword>
<dbReference type="RefSeq" id="WP_142709477.1">
    <property type="nucleotide sequence ID" value="NZ_VIRS01000047.1"/>
</dbReference>
<dbReference type="Gene3D" id="3.50.50.60">
    <property type="entry name" value="FAD/NAD(P)-binding domain"/>
    <property type="match status" value="1"/>
</dbReference>
<dbReference type="InParanoid" id="A0A545AFR9"/>
<dbReference type="Gene3D" id="3.30.560.10">
    <property type="entry name" value="Glucose Oxidase, domain 3"/>
    <property type="match status" value="1"/>
</dbReference>
<dbReference type="InterPro" id="IPR000172">
    <property type="entry name" value="GMC_OxRdtase_N"/>
</dbReference>
<dbReference type="GO" id="GO:0050660">
    <property type="term" value="F:flavin adenine dinucleotide binding"/>
    <property type="evidence" value="ECO:0007669"/>
    <property type="project" value="InterPro"/>
</dbReference>
<comment type="caution">
    <text evidence="7">The sequence shown here is derived from an EMBL/GenBank/DDBJ whole genome shotgun (WGS) entry which is preliminary data.</text>
</comment>
<dbReference type="InterPro" id="IPR012132">
    <property type="entry name" value="GMC_OxRdtase"/>
</dbReference>
<dbReference type="SUPFAM" id="SSF54373">
    <property type="entry name" value="FAD-linked reductases, C-terminal domain"/>
    <property type="match status" value="1"/>
</dbReference>
<dbReference type="EMBL" id="VIRS01000047">
    <property type="protein sequence ID" value="TQS40121.1"/>
    <property type="molecule type" value="Genomic_DNA"/>
</dbReference>
<reference evidence="7 8" key="1">
    <citation type="submission" date="2019-07" db="EMBL/GenBank/DDBJ databases">
        <title>Cryptosporangium phraense sp. nov., isolated from plant litter.</title>
        <authorList>
            <person name="Suriyachadkun C."/>
        </authorList>
    </citation>
    <scope>NUCLEOTIDE SEQUENCE [LARGE SCALE GENOMIC DNA]</scope>
    <source>
        <strain evidence="7 8">A-T 5661</strain>
    </source>
</reference>
<dbReference type="GO" id="GO:0016614">
    <property type="term" value="F:oxidoreductase activity, acting on CH-OH group of donors"/>
    <property type="evidence" value="ECO:0007669"/>
    <property type="project" value="InterPro"/>
</dbReference>
<evidence type="ECO:0000256" key="4">
    <source>
        <dbReference type="ARBA" id="ARBA00022827"/>
    </source>
</evidence>
<sequence length="493" mass="52797">MPEFDYIIVGAGTAGCVLAARLSENPANEVLLVEAGRPTGPPAIRTWYLWPTLAGSAIDWCHWTEPQPGLADTRLLLSQGKILGGSSTTNGTMHVRGRPADYDAWASFARGWDHATLLPYFRRSETAVGNPGLRGTDGPMQVEKLPLRTDLGDALHQAALDAGYPSTDDLNGAQPDGVGWNEHNVVAGVRQSAADAYLGPARGRTNLTVLTDATVRWLQFAYRQCTGVLVQTADGPQTFTARIEVVVAAGAIGSPHLLMASGIGPADHLRERGVSVLVDAPQVGGNLFDHVLSGVVYQSTGPQQEPQTFVVRPPSSDVLMVAATVPNHSPALAGPINGYTIAVGLMRPLSRGTVRLATADPTQRPLVNPRYLSEKDDIDRLVRGLEMAREIGGQPALDDWRKEEVLPGPDVRTYDDRLRYLQRSATPFFHPAGTCRLGDDPLSVVDGELRLRGVDGVRVVDASVMPAPICANTNATVLAIAERAADLIDPTRF</sequence>
<dbReference type="PIRSF" id="PIRSF000137">
    <property type="entry name" value="Alcohol_oxidase"/>
    <property type="match status" value="1"/>
</dbReference>
<evidence type="ECO:0000259" key="6">
    <source>
        <dbReference type="PROSITE" id="PS00624"/>
    </source>
</evidence>
<protein>
    <submittedName>
        <fullName evidence="7">Choline dehydrogenase</fullName>
    </submittedName>
</protein>
<evidence type="ECO:0000256" key="1">
    <source>
        <dbReference type="ARBA" id="ARBA00001974"/>
    </source>
</evidence>
<name>A0A545AFR9_9ACTN</name>
<dbReference type="PROSITE" id="PS00624">
    <property type="entry name" value="GMC_OXRED_2"/>
    <property type="match status" value="1"/>
</dbReference>
<evidence type="ECO:0000256" key="3">
    <source>
        <dbReference type="ARBA" id="ARBA00022630"/>
    </source>
</evidence>
<feature type="domain" description="Glucose-methanol-choline oxidoreductase N-terminal" evidence="6">
    <location>
        <begin position="250"/>
        <end position="264"/>
    </location>
</feature>
<dbReference type="InterPro" id="IPR007867">
    <property type="entry name" value="GMC_OxRtase_C"/>
</dbReference>
<organism evidence="7 8">
    <name type="scientific">Cryptosporangium phraense</name>
    <dbReference type="NCBI Taxonomy" id="2593070"/>
    <lineage>
        <taxon>Bacteria</taxon>
        <taxon>Bacillati</taxon>
        <taxon>Actinomycetota</taxon>
        <taxon>Actinomycetes</taxon>
        <taxon>Cryptosporangiales</taxon>
        <taxon>Cryptosporangiaceae</taxon>
        <taxon>Cryptosporangium</taxon>
    </lineage>
</organism>
<comment type="cofactor">
    <cofactor evidence="1 5">
        <name>FAD</name>
        <dbReference type="ChEBI" id="CHEBI:57692"/>
    </cofactor>
</comment>
<dbReference type="InterPro" id="IPR036188">
    <property type="entry name" value="FAD/NAD-bd_sf"/>
</dbReference>